<gene>
    <name evidence="2" type="ORF">ACEZDG_21965</name>
</gene>
<keyword evidence="1" id="KW-0732">Signal</keyword>
<evidence type="ECO:0000313" key="3">
    <source>
        <dbReference type="Proteomes" id="UP001592582"/>
    </source>
</evidence>
<name>A0ABV6VE11_9ACTN</name>
<keyword evidence="3" id="KW-1185">Reference proteome</keyword>
<feature type="signal peptide" evidence="1">
    <location>
        <begin position="1"/>
        <end position="23"/>
    </location>
</feature>
<evidence type="ECO:0000313" key="2">
    <source>
        <dbReference type="EMBL" id="MFC1411935.1"/>
    </source>
</evidence>
<dbReference type="EMBL" id="JBHEZX010000009">
    <property type="protein sequence ID" value="MFC1411935.1"/>
    <property type="molecule type" value="Genomic_DNA"/>
</dbReference>
<dbReference type="RefSeq" id="WP_380512204.1">
    <property type="nucleotide sequence ID" value="NZ_JBHEZX010000009.1"/>
</dbReference>
<proteinExistence type="predicted"/>
<sequence>MRTKRTRALCVGAALLSAVALTACSGKGPVNGTLAFTTVRGAAGAVTNPEGGTCHSFGPAEVASVDNGTLADLLMFQGPDCANPDGSPGIYVPTETAAQAVLKVGAWRSFRTYV</sequence>
<comment type="caution">
    <text evidence="2">The sequence shown here is derived from an EMBL/GenBank/DDBJ whole genome shotgun (WGS) entry which is preliminary data.</text>
</comment>
<evidence type="ECO:0008006" key="4">
    <source>
        <dbReference type="Google" id="ProtNLM"/>
    </source>
</evidence>
<accession>A0ABV6VE11</accession>
<protein>
    <recommendedName>
        <fullName evidence="4">Lipoprotein</fullName>
    </recommendedName>
</protein>
<dbReference type="PROSITE" id="PS51257">
    <property type="entry name" value="PROKAR_LIPOPROTEIN"/>
    <property type="match status" value="1"/>
</dbReference>
<dbReference type="Proteomes" id="UP001592582">
    <property type="component" value="Unassembled WGS sequence"/>
</dbReference>
<reference evidence="2 3" key="1">
    <citation type="submission" date="2024-09" db="EMBL/GenBank/DDBJ databases">
        <authorList>
            <person name="Lee S.D."/>
        </authorList>
    </citation>
    <scope>NUCLEOTIDE SEQUENCE [LARGE SCALE GENOMIC DNA]</scope>
    <source>
        <strain evidence="2 3">N1-1</strain>
    </source>
</reference>
<organism evidence="2 3">
    <name type="scientific">Streptacidiphilus alkalitolerans</name>
    <dbReference type="NCBI Taxonomy" id="3342712"/>
    <lineage>
        <taxon>Bacteria</taxon>
        <taxon>Bacillati</taxon>
        <taxon>Actinomycetota</taxon>
        <taxon>Actinomycetes</taxon>
        <taxon>Kitasatosporales</taxon>
        <taxon>Streptomycetaceae</taxon>
        <taxon>Streptacidiphilus</taxon>
    </lineage>
</organism>
<evidence type="ECO:0000256" key="1">
    <source>
        <dbReference type="SAM" id="SignalP"/>
    </source>
</evidence>
<feature type="chain" id="PRO_5047224063" description="Lipoprotein" evidence="1">
    <location>
        <begin position="24"/>
        <end position="114"/>
    </location>
</feature>